<dbReference type="Proteomes" id="UP000031737">
    <property type="component" value="Unassembled WGS sequence"/>
</dbReference>
<evidence type="ECO:0000313" key="2">
    <source>
        <dbReference type="Proteomes" id="UP000031737"/>
    </source>
</evidence>
<keyword evidence="2" id="KW-1185">Reference proteome</keyword>
<dbReference type="OrthoDB" id="245406at2759"/>
<dbReference type="AlphaFoldDB" id="A0A061J549"/>
<proteinExistence type="predicted"/>
<accession>A0A061J549</accession>
<evidence type="ECO:0000313" key="1">
    <source>
        <dbReference type="EMBL" id="ESL09994.1"/>
    </source>
</evidence>
<dbReference type="EMBL" id="AUPL01002278">
    <property type="protein sequence ID" value="ESL09994.1"/>
    <property type="molecule type" value="Genomic_DNA"/>
</dbReference>
<name>A0A061J549_TRYRA</name>
<comment type="caution">
    <text evidence="1">The sequence shown here is derived from an EMBL/GenBank/DDBJ whole genome shotgun (WGS) entry which is preliminary data.</text>
</comment>
<organism evidence="1 2">
    <name type="scientific">Trypanosoma rangeli SC58</name>
    <dbReference type="NCBI Taxonomy" id="429131"/>
    <lineage>
        <taxon>Eukaryota</taxon>
        <taxon>Discoba</taxon>
        <taxon>Euglenozoa</taxon>
        <taxon>Kinetoplastea</taxon>
        <taxon>Metakinetoplastina</taxon>
        <taxon>Trypanosomatida</taxon>
        <taxon>Trypanosomatidae</taxon>
        <taxon>Trypanosoma</taxon>
        <taxon>Herpetosoma</taxon>
    </lineage>
</organism>
<dbReference type="VEuPathDB" id="TriTrypDB:TRSC58_02278"/>
<protein>
    <submittedName>
        <fullName evidence="1">Uncharacterized protein</fullName>
    </submittedName>
</protein>
<sequence>MLQAMTEVSDVSSVVEVRWIAEVIRCVIFGDSSGSSSAELRVRTMTALRLGECVLTAEALALLCEESGLWYESAAYRSSAAGVLLEVAEDNRRRRNGCGFGPDMMVFLRAVRNGDATAPSLPSYAFSTFSSSSSIGSIEALRKTMPPMVATYTMHRVAVELTRREWETACGTAVEEGGSSNSGNNNRGGGASVTALQYLQTAEPLSGDAVSALASRLHFELRLGSASTALALLPSCRSSWNCTVQLMQHTHHAGVVTALDALRGLMDLSSSGRYYVMVRFRSSPYRSYGSNNGCRLLFEAKATAEVLDVPEAVEGMSAGLWRRLAEAAAELKPHGGQTFWSLPTRYIPRVAAAMPHLSPSLLSSWIRLLLRHKRYDSVDMVLRLAAERGVVPEMVTLVEVFESVYDIGRDATQLQRVVRSVRSLFPECAPAVFRAFAERTAGRMREIPLNSWSTGLHLLSTVSVLGLLHYPRSCLESIAAFAPTPVVYAMLQILSEESDAAAEGGGGGVAVPWSSSAPLELGALHRLLHSAQVTGLRPRIDVIAVTVATKKTAWWASDTAAAGVSVATALYMKQAVGLWRHALQDVSWQKSSFGDGAGCSSGVEVHHAVRLASFGSDGVATLLRGVMAAEKGGLKKAGLMAAGRTRRRTRGDDAMLIATLACVAGALLARGRWESALRILPPRVKDLPRLLRIVQLKALQCSCDFDAHATMLLESEAQLRGAKQIKWRRLSCRYSSSFLHRRPRRPRRMPVGIRRLVAKMQMREMFCWWDERR</sequence>
<reference evidence="1 2" key="1">
    <citation type="submission" date="2013-07" db="EMBL/GenBank/DDBJ databases">
        <authorList>
            <person name="Stoco P.H."/>
            <person name="Wagner G."/>
            <person name="Gerber A."/>
            <person name="Zaha A."/>
            <person name="Thompson C."/>
            <person name="Bartholomeu D.C."/>
            <person name="Luckemeyer D.D."/>
            <person name="Bahia D."/>
            <person name="Loreto E."/>
            <person name="Prestes E.B."/>
            <person name="Lima F.M."/>
            <person name="Rodrigues-Luiz G."/>
            <person name="Vallejo G.A."/>
            <person name="Filho J.F."/>
            <person name="Monteiro K.M."/>
            <person name="Tyler K.M."/>
            <person name="de Almeida L.G."/>
            <person name="Ortiz M.F."/>
            <person name="Siervo M.A."/>
            <person name="de Moraes M.H."/>
            <person name="Cunha O.L."/>
            <person name="Mendonca-Neto R."/>
            <person name="Silva R."/>
            <person name="Teixeira S.M."/>
            <person name="Murta S.M."/>
            <person name="Sincero T.C."/>
            <person name="Mendes T.A."/>
            <person name="Urmenyi T.P."/>
            <person name="Silva V.G."/>
            <person name="da Rocha W.D."/>
            <person name="Andersson B."/>
            <person name="Romanha A.J."/>
            <person name="Steindel M."/>
            <person name="de Vasconcelos A.T."/>
            <person name="Grisard E.C."/>
        </authorList>
    </citation>
    <scope>NUCLEOTIDE SEQUENCE [LARGE SCALE GENOMIC DNA]</scope>
    <source>
        <strain evidence="1 2">SC58</strain>
    </source>
</reference>
<gene>
    <name evidence="1" type="ORF">TRSC58_02278</name>
</gene>